<keyword evidence="6 9" id="KW-0472">Membrane</keyword>
<feature type="transmembrane region" description="Helical" evidence="9">
    <location>
        <begin position="264"/>
        <end position="280"/>
    </location>
</feature>
<accession>A0ABW4KZ51</accession>
<keyword evidence="5 9" id="KW-1133">Transmembrane helix</keyword>
<feature type="transmembrane region" description="Helical" evidence="9">
    <location>
        <begin position="286"/>
        <end position="308"/>
    </location>
</feature>
<organism evidence="11 12">
    <name type="scientific">Georgenia deserti</name>
    <dbReference type="NCBI Taxonomy" id="2093781"/>
    <lineage>
        <taxon>Bacteria</taxon>
        <taxon>Bacillati</taxon>
        <taxon>Actinomycetota</taxon>
        <taxon>Actinomycetes</taxon>
        <taxon>Micrococcales</taxon>
        <taxon>Bogoriellaceae</taxon>
        <taxon>Georgenia</taxon>
    </lineage>
</organism>
<evidence type="ECO:0000313" key="11">
    <source>
        <dbReference type="EMBL" id="MFD1716640.1"/>
    </source>
</evidence>
<evidence type="ECO:0000256" key="1">
    <source>
        <dbReference type="ARBA" id="ARBA00004651"/>
    </source>
</evidence>
<evidence type="ECO:0000256" key="3">
    <source>
        <dbReference type="ARBA" id="ARBA00022679"/>
    </source>
</evidence>
<evidence type="ECO:0000256" key="5">
    <source>
        <dbReference type="ARBA" id="ARBA00022989"/>
    </source>
</evidence>
<feature type="region of interest" description="Disordered" evidence="8">
    <location>
        <begin position="1"/>
        <end position="33"/>
    </location>
</feature>
<dbReference type="Proteomes" id="UP001597277">
    <property type="component" value="Unassembled WGS sequence"/>
</dbReference>
<name>A0ABW4KZ51_9MICO</name>
<dbReference type="GO" id="GO:0016746">
    <property type="term" value="F:acyltransferase activity"/>
    <property type="evidence" value="ECO:0007669"/>
    <property type="project" value="UniProtKB-KW"/>
</dbReference>
<dbReference type="InterPro" id="IPR050879">
    <property type="entry name" value="Acyltransferase_3"/>
</dbReference>
<feature type="transmembrane region" description="Helical" evidence="9">
    <location>
        <begin position="199"/>
        <end position="218"/>
    </location>
</feature>
<evidence type="ECO:0000256" key="6">
    <source>
        <dbReference type="ARBA" id="ARBA00023136"/>
    </source>
</evidence>
<evidence type="ECO:0000313" key="12">
    <source>
        <dbReference type="Proteomes" id="UP001597277"/>
    </source>
</evidence>
<feature type="transmembrane region" description="Helical" evidence="9">
    <location>
        <begin position="105"/>
        <end position="123"/>
    </location>
</feature>
<protein>
    <submittedName>
        <fullName evidence="11">Acyltransferase family protein</fullName>
        <ecNumber evidence="11">2.3.1.-</ecNumber>
    </submittedName>
</protein>
<feature type="transmembrane region" description="Helical" evidence="9">
    <location>
        <begin position="329"/>
        <end position="350"/>
    </location>
</feature>
<dbReference type="InterPro" id="IPR002656">
    <property type="entry name" value="Acyl_transf_3_dom"/>
</dbReference>
<dbReference type="InterPro" id="IPR036514">
    <property type="entry name" value="SGNH_hydro_sf"/>
</dbReference>
<dbReference type="EMBL" id="JBHUEE010000001">
    <property type="protein sequence ID" value="MFD1716640.1"/>
    <property type="molecule type" value="Genomic_DNA"/>
</dbReference>
<feature type="transmembrane region" description="Helical" evidence="9">
    <location>
        <begin position="356"/>
        <end position="377"/>
    </location>
</feature>
<keyword evidence="12" id="KW-1185">Reference proteome</keyword>
<dbReference type="PANTHER" id="PTHR23028">
    <property type="entry name" value="ACETYLTRANSFERASE"/>
    <property type="match status" value="1"/>
</dbReference>
<feature type="transmembrane region" description="Helical" evidence="9">
    <location>
        <begin position="224"/>
        <end position="244"/>
    </location>
</feature>
<feature type="domain" description="Acyltransferase 3" evidence="10">
    <location>
        <begin position="38"/>
        <end position="372"/>
    </location>
</feature>
<dbReference type="SUPFAM" id="SSF52266">
    <property type="entry name" value="SGNH hydrolase"/>
    <property type="match status" value="1"/>
</dbReference>
<keyword evidence="4 9" id="KW-0812">Transmembrane</keyword>
<evidence type="ECO:0000256" key="9">
    <source>
        <dbReference type="SAM" id="Phobius"/>
    </source>
</evidence>
<evidence type="ECO:0000259" key="10">
    <source>
        <dbReference type="Pfam" id="PF01757"/>
    </source>
</evidence>
<evidence type="ECO:0000256" key="7">
    <source>
        <dbReference type="ARBA" id="ARBA00023315"/>
    </source>
</evidence>
<feature type="compositionally biased region" description="Basic and acidic residues" evidence="8">
    <location>
        <begin position="663"/>
        <end position="674"/>
    </location>
</feature>
<feature type="region of interest" description="Disordered" evidence="8">
    <location>
        <begin position="631"/>
        <end position="674"/>
    </location>
</feature>
<dbReference type="EC" id="2.3.1.-" evidence="11"/>
<dbReference type="PANTHER" id="PTHR23028:SF53">
    <property type="entry name" value="ACYL_TRANSF_3 DOMAIN-CONTAINING PROTEIN"/>
    <property type="match status" value="1"/>
</dbReference>
<keyword evidence="3 11" id="KW-0808">Transferase</keyword>
<evidence type="ECO:0000256" key="2">
    <source>
        <dbReference type="ARBA" id="ARBA00022475"/>
    </source>
</evidence>
<evidence type="ECO:0000256" key="8">
    <source>
        <dbReference type="SAM" id="MobiDB-lite"/>
    </source>
</evidence>
<feature type="compositionally biased region" description="Basic and acidic residues" evidence="8">
    <location>
        <begin position="1"/>
        <end position="13"/>
    </location>
</feature>
<gene>
    <name evidence="11" type="ORF">ACFSE6_02245</name>
</gene>
<keyword evidence="7 11" id="KW-0012">Acyltransferase</keyword>
<feature type="compositionally biased region" description="Gly residues" evidence="8">
    <location>
        <begin position="641"/>
        <end position="653"/>
    </location>
</feature>
<reference evidence="12" key="1">
    <citation type="journal article" date="2019" name="Int. J. Syst. Evol. Microbiol.">
        <title>The Global Catalogue of Microorganisms (GCM) 10K type strain sequencing project: providing services to taxonomists for standard genome sequencing and annotation.</title>
        <authorList>
            <consortium name="The Broad Institute Genomics Platform"/>
            <consortium name="The Broad Institute Genome Sequencing Center for Infectious Disease"/>
            <person name="Wu L."/>
            <person name="Ma J."/>
        </authorList>
    </citation>
    <scope>NUCLEOTIDE SEQUENCE [LARGE SCALE GENOMIC DNA]</scope>
    <source>
        <strain evidence="12">JCM 17130</strain>
    </source>
</reference>
<dbReference type="Pfam" id="PF01757">
    <property type="entry name" value="Acyl_transf_3"/>
    <property type="match status" value="1"/>
</dbReference>
<comment type="caution">
    <text evidence="11">The sequence shown here is derived from an EMBL/GenBank/DDBJ whole genome shotgun (WGS) entry which is preliminary data.</text>
</comment>
<sequence length="674" mass="72089">MVTQQHERLDRARAGAPTPPIRTANTDERGGARGRRIEGLDGLRALAVAAVLIFHLRPETLPGGFLGVDVFFVVSGFLITTLLLRELATGRVDLARFWLRRARRLLPAVAAVVLVCVPAAWLVSSDLLVGIGRQVGGALTFTTNWLEIGAGTSYFDTTAPQVFAHFWSLAVEEQFYLLWPLLLVALVAATATARTRARIALAAAVVSAAAMAVLHTPGEDATRVYYGTDTHAFSLLVGVALAFWWSQPRGFLRSASWQRWRDPAAFGALAVLVLLMLALHESTSLTFRGGILLAALLSAVLIAAILGRPGIFQGLLRLPPMEWVGQRSYGIYLWHWPVIVLLTLAVPTGHDSSGHWILRGVAVVLTLLVAGASYRWLETPVRTHGFRGALRRVRRHLGSPIPARRTSTRVLAGGAALLVALTAVAVAVAPDRTATQALIEENQDRIDAGEAVRDEPTEEPLDQDFSMPSGEEITAFGDSLVVTSADGLEYHLPGIMIEAESNRTWADAPGVVHRALAAGTVRRAVVVHFGTNAGITDPAPVRDVLDALGPDRMVVLLNVYGASHWVPETNAALDRIAADYPNAIVADWHAAADEHPDLLQADRIHPGIEGAHLYAQVVRDAFADLSERITGEPVTADDADGAGGEPRTGGQGGADAADTTDGAAERPVERPGDA</sequence>
<proteinExistence type="predicted"/>
<feature type="transmembrane region" description="Helical" evidence="9">
    <location>
        <begin position="410"/>
        <end position="429"/>
    </location>
</feature>
<keyword evidence="2" id="KW-1003">Cell membrane</keyword>
<feature type="transmembrane region" description="Helical" evidence="9">
    <location>
        <begin position="175"/>
        <end position="192"/>
    </location>
</feature>
<evidence type="ECO:0000256" key="4">
    <source>
        <dbReference type="ARBA" id="ARBA00022692"/>
    </source>
</evidence>
<comment type="subcellular location">
    <subcellularLocation>
        <location evidence="1">Cell membrane</location>
        <topology evidence="1">Multi-pass membrane protein</topology>
    </subcellularLocation>
</comment>
<feature type="transmembrane region" description="Helical" evidence="9">
    <location>
        <begin position="64"/>
        <end position="84"/>
    </location>
</feature>
<dbReference type="RefSeq" id="WP_388002069.1">
    <property type="nucleotide sequence ID" value="NZ_JBHUEE010000001.1"/>
</dbReference>
<dbReference type="Gene3D" id="3.40.50.1110">
    <property type="entry name" value="SGNH hydrolase"/>
    <property type="match status" value="1"/>
</dbReference>